<accession>A0A3B0CB10</accession>
<sequence length="476" mass="55471">MGIWFANAQKRTETYNETFVVTDNTVLELNTSHADIEFETWDKDQIGIEAVVTLEGATEEEARHYFKKDPITIMGNSKRIEIHTNSGNSWSFAPSFNMSMDIPEIEPFIVDIPEIPEFPEFAELPEFPPLPVVPFHDFDYEAYKEDGEKYLKKWQKEFGKYFDEEYRERMEAWGKRMEARSAEREKRNKERLEERERGREERLQAREAARTERMERMEEAREKRAEAREKRMAALEARKVERFIYHDSVYPFIAGDSLGRLPNTFYFHSDGEHKNYKVKKTIKIKMPKNTKIKMNVRHGEVKLAENTKNINATLSHAYLWASTIDGDQTDIKVSYSPVSVQKWNYGQLQTDYSENVDLREVLNLRLSATSSDVSIDHLLKSAFIKSDLGPLHINTVSENFEELDVTLQNAELICNLPPTAYAIYINGTNSKVNCPEQLKLDRKKNRNTEIVKGYHLDENNKASIVIHSKYSNILLD</sequence>
<feature type="region of interest" description="Disordered" evidence="1">
    <location>
        <begin position="177"/>
        <end position="216"/>
    </location>
</feature>
<evidence type="ECO:0000313" key="2">
    <source>
        <dbReference type="EMBL" id="RKN80066.1"/>
    </source>
</evidence>
<keyword evidence="3" id="KW-1185">Reference proteome</keyword>
<dbReference type="AlphaFoldDB" id="A0A3B0CB10"/>
<gene>
    <name evidence="2" type="ORF">D7Z94_17645</name>
</gene>
<organism evidence="2 3">
    <name type="scientific">Ulvibacterium marinum</name>
    <dbReference type="NCBI Taxonomy" id="2419782"/>
    <lineage>
        <taxon>Bacteria</taxon>
        <taxon>Pseudomonadati</taxon>
        <taxon>Bacteroidota</taxon>
        <taxon>Flavobacteriia</taxon>
        <taxon>Flavobacteriales</taxon>
        <taxon>Flavobacteriaceae</taxon>
        <taxon>Ulvibacterium</taxon>
    </lineage>
</organism>
<name>A0A3B0CB10_9FLAO</name>
<proteinExistence type="predicted"/>
<dbReference type="EMBL" id="RBCJ01000003">
    <property type="protein sequence ID" value="RKN80066.1"/>
    <property type="molecule type" value="Genomic_DNA"/>
</dbReference>
<dbReference type="Proteomes" id="UP000276603">
    <property type="component" value="Unassembled WGS sequence"/>
</dbReference>
<comment type="caution">
    <text evidence="2">The sequence shown here is derived from an EMBL/GenBank/DDBJ whole genome shotgun (WGS) entry which is preliminary data.</text>
</comment>
<evidence type="ECO:0000256" key="1">
    <source>
        <dbReference type="SAM" id="MobiDB-lite"/>
    </source>
</evidence>
<reference evidence="2 3" key="1">
    <citation type="submission" date="2018-10" db="EMBL/GenBank/DDBJ databases">
        <title>Ulvibacterium marinum gen. nov., sp. nov., a novel marine bacterium of the family Flavobacteriaceae, isolated from a culture of the green alga Ulva prolifera.</title>
        <authorList>
            <person name="Zhang Z."/>
        </authorList>
    </citation>
    <scope>NUCLEOTIDE SEQUENCE [LARGE SCALE GENOMIC DNA]</scope>
    <source>
        <strain evidence="2 3">CCMM003</strain>
    </source>
</reference>
<evidence type="ECO:0000313" key="3">
    <source>
        <dbReference type="Proteomes" id="UP000276603"/>
    </source>
</evidence>
<evidence type="ECO:0008006" key="4">
    <source>
        <dbReference type="Google" id="ProtNLM"/>
    </source>
</evidence>
<protein>
    <recommendedName>
        <fullName evidence="4">Adhesin domain-containing protein</fullName>
    </recommendedName>
</protein>